<feature type="domain" description="C-type lectin" evidence="2">
    <location>
        <begin position="32"/>
        <end position="156"/>
    </location>
</feature>
<dbReference type="PROSITE" id="PS50041">
    <property type="entry name" value="C_TYPE_LECTIN_2"/>
    <property type="match status" value="1"/>
</dbReference>
<keyword evidence="1" id="KW-0732">Signal</keyword>
<dbReference type="SUPFAM" id="SSF56496">
    <property type="entry name" value="Fibrinogen C-terminal domain-like"/>
    <property type="match status" value="1"/>
</dbReference>
<evidence type="ECO:0000256" key="1">
    <source>
        <dbReference type="SAM" id="SignalP"/>
    </source>
</evidence>
<dbReference type="InterPro" id="IPR001304">
    <property type="entry name" value="C-type_lectin-like"/>
</dbReference>
<dbReference type="Pfam" id="PF00059">
    <property type="entry name" value="Lectin_C"/>
    <property type="match status" value="1"/>
</dbReference>
<dbReference type="CDD" id="cd00037">
    <property type="entry name" value="CLECT"/>
    <property type="match status" value="1"/>
</dbReference>
<dbReference type="InterPro" id="IPR014716">
    <property type="entry name" value="Fibrinogen_a/b/g_C_1"/>
</dbReference>
<accession>A0A914WNU4</accession>
<dbReference type="InterPro" id="IPR016186">
    <property type="entry name" value="C-type_lectin-like/link_sf"/>
</dbReference>
<dbReference type="InterPro" id="IPR016187">
    <property type="entry name" value="CTDL_fold"/>
</dbReference>
<protein>
    <submittedName>
        <fullName evidence="5">Uncharacterized protein</fullName>
    </submittedName>
</protein>
<dbReference type="NCBIfam" id="NF040941">
    <property type="entry name" value="GGGWT_bact"/>
    <property type="match status" value="1"/>
</dbReference>
<feature type="domain" description="Fibrinogen C-terminal" evidence="3">
    <location>
        <begin position="182"/>
        <end position="284"/>
    </location>
</feature>
<evidence type="ECO:0000259" key="2">
    <source>
        <dbReference type="PROSITE" id="PS50041"/>
    </source>
</evidence>
<sequence length="315" mass="34759">MSVLALLFGLFIFFHASTANQCPDGWIQSPINHDKCYLVVPEKAIWFNAEDYCTNTFAGAHLVSICSAFENANIAAIVANAQAVPLTGPIWMGLNDIENPGNFQWTDGNGCSYANWHSGEPSTNSATQCVSILATGNGNGKWTTGNCAAEQYFVCELFASSSTSAYTTMSTTISTTFPMSTGAQTAPAKDCRELHQRDSSLPSGVYTLNPPGISPFNAYCDMETDGGGWTVFQRRIDNTTSFYDKLWKDYKVGFSNGLENNFWLGNDIIHVLTTKDSNVELRVDVWGDRDPGSLFPNIYWWEKHTNFTVSYALLR</sequence>
<dbReference type="InterPro" id="IPR050373">
    <property type="entry name" value="Fibrinogen_C-term_domain"/>
</dbReference>
<name>A0A914WNU4_9BILA</name>
<dbReference type="PANTHER" id="PTHR19143">
    <property type="entry name" value="FIBRINOGEN/TENASCIN/ANGIOPOEITIN"/>
    <property type="match status" value="1"/>
</dbReference>
<dbReference type="GO" id="GO:0005615">
    <property type="term" value="C:extracellular space"/>
    <property type="evidence" value="ECO:0007669"/>
    <property type="project" value="TreeGrafter"/>
</dbReference>
<dbReference type="AlphaFoldDB" id="A0A914WNU4"/>
<evidence type="ECO:0000313" key="4">
    <source>
        <dbReference type="Proteomes" id="UP000887566"/>
    </source>
</evidence>
<dbReference type="InterPro" id="IPR002181">
    <property type="entry name" value="Fibrinogen_a/b/g_C_dom"/>
</dbReference>
<dbReference type="InterPro" id="IPR036056">
    <property type="entry name" value="Fibrinogen-like_C"/>
</dbReference>
<reference evidence="5" key="1">
    <citation type="submission" date="2022-11" db="UniProtKB">
        <authorList>
            <consortium name="WormBaseParasite"/>
        </authorList>
    </citation>
    <scope>IDENTIFICATION</scope>
</reference>
<dbReference type="Proteomes" id="UP000887566">
    <property type="component" value="Unplaced"/>
</dbReference>
<dbReference type="PROSITE" id="PS51406">
    <property type="entry name" value="FIBRINOGEN_C_2"/>
    <property type="match status" value="1"/>
</dbReference>
<dbReference type="SMART" id="SM00034">
    <property type="entry name" value="CLECT"/>
    <property type="match status" value="1"/>
</dbReference>
<dbReference type="WBParaSite" id="PSAMB.scaffold4858size13342.g25386.t1">
    <property type="protein sequence ID" value="PSAMB.scaffold4858size13342.g25386.t1"/>
    <property type="gene ID" value="PSAMB.scaffold4858size13342.g25386"/>
</dbReference>
<proteinExistence type="predicted"/>
<dbReference type="Gene3D" id="3.10.100.10">
    <property type="entry name" value="Mannose-Binding Protein A, subunit A"/>
    <property type="match status" value="1"/>
</dbReference>
<dbReference type="SUPFAM" id="SSF56436">
    <property type="entry name" value="C-type lectin-like"/>
    <property type="match status" value="1"/>
</dbReference>
<dbReference type="SMART" id="SM00186">
    <property type="entry name" value="FBG"/>
    <property type="match status" value="1"/>
</dbReference>
<organism evidence="4 5">
    <name type="scientific">Plectus sambesii</name>
    <dbReference type="NCBI Taxonomy" id="2011161"/>
    <lineage>
        <taxon>Eukaryota</taxon>
        <taxon>Metazoa</taxon>
        <taxon>Ecdysozoa</taxon>
        <taxon>Nematoda</taxon>
        <taxon>Chromadorea</taxon>
        <taxon>Plectida</taxon>
        <taxon>Plectina</taxon>
        <taxon>Plectoidea</taxon>
        <taxon>Plectidae</taxon>
        <taxon>Plectus</taxon>
    </lineage>
</organism>
<feature type="chain" id="PRO_5037333519" evidence="1">
    <location>
        <begin position="20"/>
        <end position="315"/>
    </location>
</feature>
<feature type="signal peptide" evidence="1">
    <location>
        <begin position="1"/>
        <end position="19"/>
    </location>
</feature>
<evidence type="ECO:0000259" key="3">
    <source>
        <dbReference type="PROSITE" id="PS51406"/>
    </source>
</evidence>
<keyword evidence="4" id="KW-1185">Reference proteome</keyword>
<evidence type="ECO:0000313" key="5">
    <source>
        <dbReference type="WBParaSite" id="PSAMB.scaffold4858size13342.g25386.t1"/>
    </source>
</evidence>
<dbReference type="Pfam" id="PF00147">
    <property type="entry name" value="Fibrinogen_C"/>
    <property type="match status" value="1"/>
</dbReference>
<dbReference type="Gene3D" id="3.90.215.10">
    <property type="entry name" value="Gamma Fibrinogen, chain A, domain 1"/>
    <property type="match status" value="1"/>
</dbReference>